<evidence type="ECO:0000313" key="4">
    <source>
        <dbReference type="EMBL" id="KJB10571.1"/>
    </source>
</evidence>
<keyword evidence="5" id="KW-1185">Reference proteome</keyword>
<proteinExistence type="inferred from homology"/>
<comment type="similarity">
    <text evidence="1">Belongs to the histone H3 family.</text>
</comment>
<dbReference type="AlphaFoldDB" id="A0A0D2Q261"/>
<dbReference type="InterPro" id="IPR000164">
    <property type="entry name" value="Histone_H3/CENP-A"/>
</dbReference>
<gene>
    <name evidence="4" type="ORF">B456_001G225700</name>
</gene>
<keyword evidence="2" id="KW-0007">Acetylation</keyword>
<accession>A0A0D2Q261</accession>
<dbReference type="PANTHER" id="PTHR11426">
    <property type="entry name" value="HISTONE H3"/>
    <property type="match status" value="1"/>
</dbReference>
<feature type="non-terminal residue" evidence="4">
    <location>
        <position position="1"/>
    </location>
</feature>
<dbReference type="GO" id="GO:0000786">
    <property type="term" value="C:nucleosome"/>
    <property type="evidence" value="ECO:0007669"/>
    <property type="project" value="InterPro"/>
</dbReference>
<evidence type="ECO:0000259" key="3">
    <source>
        <dbReference type="Pfam" id="PF00125"/>
    </source>
</evidence>
<dbReference type="STRING" id="29730.A0A0D2Q261"/>
<dbReference type="Pfam" id="PF00125">
    <property type="entry name" value="Histone"/>
    <property type="match status" value="1"/>
</dbReference>
<protein>
    <recommendedName>
        <fullName evidence="3">Core Histone H2A/H2B/H3 domain-containing protein</fullName>
    </recommendedName>
</protein>
<organism evidence="4 5">
    <name type="scientific">Gossypium raimondii</name>
    <name type="common">Peruvian cotton</name>
    <name type="synonym">Gossypium klotzschianum subsp. raimondii</name>
    <dbReference type="NCBI Taxonomy" id="29730"/>
    <lineage>
        <taxon>Eukaryota</taxon>
        <taxon>Viridiplantae</taxon>
        <taxon>Streptophyta</taxon>
        <taxon>Embryophyta</taxon>
        <taxon>Tracheophyta</taxon>
        <taxon>Spermatophyta</taxon>
        <taxon>Magnoliopsida</taxon>
        <taxon>eudicotyledons</taxon>
        <taxon>Gunneridae</taxon>
        <taxon>Pentapetalae</taxon>
        <taxon>rosids</taxon>
        <taxon>malvids</taxon>
        <taxon>Malvales</taxon>
        <taxon>Malvaceae</taxon>
        <taxon>Malvoideae</taxon>
        <taxon>Gossypium</taxon>
    </lineage>
</organism>
<dbReference type="Gene3D" id="1.10.20.10">
    <property type="entry name" value="Histone, subunit A"/>
    <property type="match status" value="1"/>
</dbReference>
<evidence type="ECO:0000256" key="1">
    <source>
        <dbReference type="ARBA" id="ARBA00010343"/>
    </source>
</evidence>
<dbReference type="InterPro" id="IPR009072">
    <property type="entry name" value="Histone-fold"/>
</dbReference>
<evidence type="ECO:0000256" key="2">
    <source>
        <dbReference type="ARBA" id="ARBA00022990"/>
    </source>
</evidence>
<dbReference type="Proteomes" id="UP000032304">
    <property type="component" value="Chromosome 1"/>
</dbReference>
<feature type="domain" description="Core Histone H2A/H2B/H3" evidence="3">
    <location>
        <begin position="19"/>
        <end position="47"/>
    </location>
</feature>
<dbReference type="GO" id="GO:0003677">
    <property type="term" value="F:DNA binding"/>
    <property type="evidence" value="ECO:0007669"/>
    <property type="project" value="InterPro"/>
</dbReference>
<dbReference type="EMBL" id="CM001740">
    <property type="protein sequence ID" value="KJB10571.1"/>
    <property type="molecule type" value="Genomic_DNA"/>
</dbReference>
<evidence type="ECO:0000313" key="5">
    <source>
        <dbReference type="Proteomes" id="UP000032304"/>
    </source>
</evidence>
<sequence>DFFLPKSSIHSPFIFISCEIQKYQQSTELLIKKLPFERLVREIAQAFLRWTGKYQ</sequence>
<dbReference type="InterPro" id="IPR007125">
    <property type="entry name" value="H2A/H2B/H3"/>
</dbReference>
<name>A0A0D2Q261_GOSRA</name>
<reference evidence="4 5" key="1">
    <citation type="journal article" date="2012" name="Nature">
        <title>Repeated polyploidization of Gossypium genomes and the evolution of spinnable cotton fibres.</title>
        <authorList>
            <person name="Paterson A.H."/>
            <person name="Wendel J.F."/>
            <person name="Gundlach H."/>
            <person name="Guo H."/>
            <person name="Jenkins J."/>
            <person name="Jin D."/>
            <person name="Llewellyn D."/>
            <person name="Showmaker K.C."/>
            <person name="Shu S."/>
            <person name="Udall J."/>
            <person name="Yoo M.J."/>
            <person name="Byers R."/>
            <person name="Chen W."/>
            <person name="Doron-Faigenboim A."/>
            <person name="Duke M.V."/>
            <person name="Gong L."/>
            <person name="Grimwood J."/>
            <person name="Grover C."/>
            <person name="Grupp K."/>
            <person name="Hu G."/>
            <person name="Lee T.H."/>
            <person name="Li J."/>
            <person name="Lin L."/>
            <person name="Liu T."/>
            <person name="Marler B.S."/>
            <person name="Page J.T."/>
            <person name="Roberts A.W."/>
            <person name="Romanel E."/>
            <person name="Sanders W.S."/>
            <person name="Szadkowski E."/>
            <person name="Tan X."/>
            <person name="Tang H."/>
            <person name="Xu C."/>
            <person name="Wang J."/>
            <person name="Wang Z."/>
            <person name="Zhang D."/>
            <person name="Zhang L."/>
            <person name="Ashrafi H."/>
            <person name="Bedon F."/>
            <person name="Bowers J.E."/>
            <person name="Brubaker C.L."/>
            <person name="Chee P.W."/>
            <person name="Das S."/>
            <person name="Gingle A.R."/>
            <person name="Haigler C.H."/>
            <person name="Harker D."/>
            <person name="Hoffmann L.V."/>
            <person name="Hovav R."/>
            <person name="Jones D.C."/>
            <person name="Lemke C."/>
            <person name="Mansoor S."/>
            <person name="ur Rahman M."/>
            <person name="Rainville L.N."/>
            <person name="Rambani A."/>
            <person name="Reddy U.K."/>
            <person name="Rong J.K."/>
            <person name="Saranga Y."/>
            <person name="Scheffler B.E."/>
            <person name="Scheffler J.A."/>
            <person name="Stelly D.M."/>
            <person name="Triplett B.A."/>
            <person name="Van Deynze A."/>
            <person name="Vaslin M.F."/>
            <person name="Waghmare V.N."/>
            <person name="Walford S.A."/>
            <person name="Wright R.J."/>
            <person name="Zaki E.A."/>
            <person name="Zhang T."/>
            <person name="Dennis E.S."/>
            <person name="Mayer K.F."/>
            <person name="Peterson D.G."/>
            <person name="Rokhsar D.S."/>
            <person name="Wang X."/>
            <person name="Schmutz J."/>
        </authorList>
    </citation>
    <scope>NUCLEOTIDE SEQUENCE [LARGE SCALE GENOMIC DNA]</scope>
</reference>
<dbReference type="SUPFAM" id="SSF47113">
    <property type="entry name" value="Histone-fold"/>
    <property type="match status" value="1"/>
</dbReference>
<dbReference type="GO" id="GO:0046982">
    <property type="term" value="F:protein heterodimerization activity"/>
    <property type="evidence" value="ECO:0007669"/>
    <property type="project" value="InterPro"/>
</dbReference>
<dbReference type="GO" id="GO:0030527">
    <property type="term" value="F:structural constituent of chromatin"/>
    <property type="evidence" value="ECO:0007669"/>
    <property type="project" value="InterPro"/>
</dbReference>
<dbReference type="Gramene" id="KJB10571">
    <property type="protein sequence ID" value="KJB10571"/>
    <property type="gene ID" value="B456_001G225700"/>
</dbReference>
<dbReference type="PROSITE" id="PS00959">
    <property type="entry name" value="HISTONE_H3_2"/>
    <property type="match status" value="1"/>
</dbReference>